<keyword evidence="3 5" id="KW-1133">Transmembrane helix</keyword>
<evidence type="ECO:0000259" key="6">
    <source>
        <dbReference type="Pfam" id="PF04116"/>
    </source>
</evidence>
<evidence type="ECO:0000256" key="4">
    <source>
        <dbReference type="ARBA" id="ARBA00023136"/>
    </source>
</evidence>
<evidence type="ECO:0000313" key="8">
    <source>
        <dbReference type="Proteomes" id="UP000249547"/>
    </source>
</evidence>
<proteinExistence type="predicted"/>
<evidence type="ECO:0000256" key="5">
    <source>
        <dbReference type="SAM" id="Phobius"/>
    </source>
</evidence>
<feature type="transmembrane region" description="Helical" evidence="5">
    <location>
        <begin position="111"/>
        <end position="137"/>
    </location>
</feature>
<dbReference type="Proteomes" id="UP000249547">
    <property type="component" value="Unassembled WGS sequence"/>
</dbReference>
<feature type="domain" description="Fatty acid hydroxylase" evidence="6">
    <location>
        <begin position="120"/>
        <end position="255"/>
    </location>
</feature>
<organism evidence="7 8">
    <name type="scientific">Chitinophaga skermanii</name>
    <dbReference type="NCBI Taxonomy" id="331697"/>
    <lineage>
        <taxon>Bacteria</taxon>
        <taxon>Pseudomonadati</taxon>
        <taxon>Bacteroidota</taxon>
        <taxon>Chitinophagia</taxon>
        <taxon>Chitinophagales</taxon>
        <taxon>Chitinophagaceae</taxon>
        <taxon>Chitinophaga</taxon>
    </lineage>
</organism>
<dbReference type="InterPro" id="IPR006694">
    <property type="entry name" value="Fatty_acid_hydroxylase"/>
</dbReference>
<dbReference type="GO" id="GO:0005506">
    <property type="term" value="F:iron ion binding"/>
    <property type="evidence" value="ECO:0007669"/>
    <property type="project" value="InterPro"/>
</dbReference>
<comment type="caution">
    <text evidence="7">The sequence shown here is derived from an EMBL/GenBank/DDBJ whole genome shotgun (WGS) entry which is preliminary data.</text>
</comment>
<feature type="transmembrane region" description="Helical" evidence="5">
    <location>
        <begin position="185"/>
        <end position="207"/>
    </location>
</feature>
<reference evidence="7 8" key="1">
    <citation type="submission" date="2018-06" db="EMBL/GenBank/DDBJ databases">
        <title>Genomic Encyclopedia of Archaeal and Bacterial Type Strains, Phase II (KMG-II): from individual species to whole genera.</title>
        <authorList>
            <person name="Goeker M."/>
        </authorList>
    </citation>
    <scope>NUCLEOTIDE SEQUENCE [LARGE SCALE GENOMIC DNA]</scope>
    <source>
        <strain evidence="7 8">DSM 23857</strain>
    </source>
</reference>
<keyword evidence="4 5" id="KW-0472">Membrane</keyword>
<feature type="transmembrane region" description="Helical" evidence="5">
    <location>
        <begin position="86"/>
        <end position="105"/>
    </location>
</feature>
<dbReference type="Pfam" id="PF04116">
    <property type="entry name" value="FA_hydroxylase"/>
    <property type="match status" value="1"/>
</dbReference>
<evidence type="ECO:0000256" key="3">
    <source>
        <dbReference type="ARBA" id="ARBA00022989"/>
    </source>
</evidence>
<evidence type="ECO:0000256" key="1">
    <source>
        <dbReference type="ARBA" id="ARBA00004370"/>
    </source>
</evidence>
<evidence type="ECO:0000256" key="2">
    <source>
        <dbReference type="ARBA" id="ARBA00022692"/>
    </source>
</evidence>
<comment type="subcellular location">
    <subcellularLocation>
        <location evidence="1">Membrane</location>
    </subcellularLocation>
</comment>
<feature type="transmembrane region" description="Helical" evidence="5">
    <location>
        <begin position="38"/>
        <end position="65"/>
    </location>
</feature>
<keyword evidence="2 5" id="KW-0812">Transmembrane</keyword>
<evidence type="ECO:0000313" key="7">
    <source>
        <dbReference type="EMBL" id="RAJ08309.1"/>
    </source>
</evidence>
<dbReference type="GO" id="GO:0008610">
    <property type="term" value="P:lipid biosynthetic process"/>
    <property type="evidence" value="ECO:0007669"/>
    <property type="project" value="InterPro"/>
</dbReference>
<dbReference type="GO" id="GO:0016491">
    <property type="term" value="F:oxidoreductase activity"/>
    <property type="evidence" value="ECO:0007669"/>
    <property type="project" value="InterPro"/>
</dbReference>
<feature type="transmembrane region" description="Helical" evidence="5">
    <location>
        <begin position="158"/>
        <end position="179"/>
    </location>
</feature>
<feature type="transmembrane region" description="Helical" evidence="5">
    <location>
        <begin position="7"/>
        <end position="26"/>
    </location>
</feature>
<sequence>MFACLEFFMYVSIILYHHITQSLATMQTLLEHLAPLPIALQLLLFFVENVLVLAGALLLGHLLLVKQGIPIGKASQKDMRIASITVLLNTLITQAGFMLWQYGYIQIDFSFSYTFFIDTLIVFFAMDFFMFLFHWGVHFTFLYKYVHTLHHEAVHPKPVDLFVLHPLETMGFGVIWLGLLSLYTFHIGAIVVFLTLNVVLGIISHLGTNLQESTPQRSKGVLQYFGNARFHHQHHLNEQVNFGFFTNIWDRVFSTYVR</sequence>
<dbReference type="GO" id="GO:0016020">
    <property type="term" value="C:membrane"/>
    <property type="evidence" value="ECO:0007669"/>
    <property type="project" value="UniProtKB-SubCell"/>
</dbReference>
<name>A0A327QUM2_9BACT</name>
<protein>
    <submittedName>
        <fullName evidence="7">Fatty acid hydroxylase family protein</fullName>
    </submittedName>
</protein>
<gene>
    <name evidence="7" type="ORF">LX64_00957</name>
</gene>
<keyword evidence="8" id="KW-1185">Reference proteome</keyword>
<dbReference type="InterPro" id="IPR050307">
    <property type="entry name" value="Sterol_Desaturase_Related"/>
</dbReference>
<dbReference type="PANTHER" id="PTHR11863">
    <property type="entry name" value="STEROL DESATURASE"/>
    <property type="match status" value="1"/>
</dbReference>
<dbReference type="EMBL" id="QLLL01000002">
    <property type="protein sequence ID" value="RAJ08309.1"/>
    <property type="molecule type" value="Genomic_DNA"/>
</dbReference>
<dbReference type="AlphaFoldDB" id="A0A327QUM2"/>
<accession>A0A327QUM2</accession>